<dbReference type="Proteomes" id="UP001162131">
    <property type="component" value="Unassembled WGS sequence"/>
</dbReference>
<dbReference type="InterPro" id="IPR012292">
    <property type="entry name" value="Globin/Proto"/>
</dbReference>
<name>A0AAU9JBT8_9CILI</name>
<evidence type="ECO:0000313" key="1">
    <source>
        <dbReference type="EMBL" id="CAG9319168.1"/>
    </source>
</evidence>
<proteinExistence type="predicted"/>
<comment type="caution">
    <text evidence="1">The sequence shown here is derived from an EMBL/GenBank/DDBJ whole genome shotgun (WGS) entry which is preliminary data.</text>
</comment>
<sequence>MEDYSSIGEPSPSYSNSISNPDPFSLYSKIQAPPLNKKEFNSLPKLNNSQQLDIYRLFCLHANLNNIIAKIPTTLLRISNTNLCYLVQNNKYGAIITRLCSDEDFFAGVPEKNGNDNPVCCYKVLGKRTQFLYTKESAMSLWSSSTETSDKMQIFIQPRTKPSSLTRVHWRIGGRTKFFLISNKTKPVYKRKTEDKRTRSITMTPKNFRSTMSLSILKGNDRNSIDCLTPATERLVVDRCPSLKNFRNLGNSTDRFSAEEQVIETNQNPIINTKVSDGILVIEDTVKVPEIESMLEKIINFLRKQAYKDEELREITFDFIYGKDRKWVFLDCVEVSLKNSEIKLELGEINLGEVSQVKRAISFPDTKAETNSDFLKALNMDQSPEITIEGAVMYPFMKNSPPRPSKTMHTPQLPPISNSKHVKIEEKSDPAMTLKPSNLARIKNLKQQSFKVYEKRSSTRKRTIILQDPQLKKSKTEDFHDKNDFYNTSKSLWDDTYDVHIKRCFMDAIRKIDEMNMNTELLKVKSRNLVETYGGDDFWNKFIMALYKRIFSSEELSKYFSSSNLKMITKGMLRVFNGCATFEFRREIRLAHEKMGITEREFNLYSQLFEDTLTQFGINEVDKHVIMTQIRSMKCLICKAQMP</sequence>
<dbReference type="GO" id="GO:0019825">
    <property type="term" value="F:oxygen binding"/>
    <property type="evidence" value="ECO:0007669"/>
    <property type="project" value="InterPro"/>
</dbReference>
<gene>
    <name evidence="1" type="ORF">BSTOLATCC_MIC23377</name>
</gene>
<dbReference type="SUPFAM" id="SSF46458">
    <property type="entry name" value="Globin-like"/>
    <property type="match status" value="1"/>
</dbReference>
<organism evidence="1 2">
    <name type="scientific">Blepharisma stoltei</name>
    <dbReference type="NCBI Taxonomy" id="1481888"/>
    <lineage>
        <taxon>Eukaryota</taxon>
        <taxon>Sar</taxon>
        <taxon>Alveolata</taxon>
        <taxon>Ciliophora</taxon>
        <taxon>Postciliodesmatophora</taxon>
        <taxon>Heterotrichea</taxon>
        <taxon>Heterotrichida</taxon>
        <taxon>Blepharismidae</taxon>
        <taxon>Blepharisma</taxon>
    </lineage>
</organism>
<dbReference type="AlphaFoldDB" id="A0AAU9JBT8"/>
<reference evidence="1" key="1">
    <citation type="submission" date="2021-09" db="EMBL/GenBank/DDBJ databases">
        <authorList>
            <consortium name="AG Swart"/>
            <person name="Singh M."/>
            <person name="Singh A."/>
            <person name="Seah K."/>
            <person name="Emmerich C."/>
        </authorList>
    </citation>
    <scope>NUCLEOTIDE SEQUENCE</scope>
    <source>
        <strain evidence="1">ATCC30299</strain>
    </source>
</reference>
<keyword evidence="2" id="KW-1185">Reference proteome</keyword>
<dbReference type="GO" id="GO:0020037">
    <property type="term" value="F:heme binding"/>
    <property type="evidence" value="ECO:0007669"/>
    <property type="project" value="InterPro"/>
</dbReference>
<accession>A0AAU9JBT8</accession>
<protein>
    <submittedName>
        <fullName evidence="1">Uncharacterized protein</fullName>
    </submittedName>
</protein>
<evidence type="ECO:0000313" key="2">
    <source>
        <dbReference type="Proteomes" id="UP001162131"/>
    </source>
</evidence>
<dbReference type="InterPro" id="IPR009050">
    <property type="entry name" value="Globin-like_sf"/>
</dbReference>
<dbReference type="EMBL" id="CAJZBQ010000022">
    <property type="protein sequence ID" value="CAG9319168.1"/>
    <property type="molecule type" value="Genomic_DNA"/>
</dbReference>
<dbReference type="Gene3D" id="1.10.490.10">
    <property type="entry name" value="Globins"/>
    <property type="match status" value="1"/>
</dbReference>